<feature type="domain" description="PAS" evidence="7">
    <location>
        <begin position="43"/>
        <end position="88"/>
    </location>
</feature>
<dbReference type="Gene3D" id="3.30.565.10">
    <property type="entry name" value="Histidine kinase-like ATPase, C-terminal domain"/>
    <property type="match status" value="1"/>
</dbReference>
<dbReference type="InterPro" id="IPR052162">
    <property type="entry name" value="Sensor_kinase/Photoreceptor"/>
</dbReference>
<evidence type="ECO:0000256" key="1">
    <source>
        <dbReference type="ARBA" id="ARBA00000085"/>
    </source>
</evidence>
<dbReference type="EC" id="2.7.13.3" evidence="2"/>
<dbReference type="SUPFAM" id="SSF55785">
    <property type="entry name" value="PYP-like sensor domain (PAS domain)"/>
    <property type="match status" value="3"/>
</dbReference>
<dbReference type="eggNOG" id="arCOG06712">
    <property type="taxonomic scope" value="Archaea"/>
</dbReference>
<evidence type="ECO:0000259" key="7">
    <source>
        <dbReference type="PROSITE" id="PS50112"/>
    </source>
</evidence>
<dbReference type="InterPro" id="IPR003018">
    <property type="entry name" value="GAF"/>
</dbReference>
<dbReference type="InterPro" id="IPR003594">
    <property type="entry name" value="HATPase_dom"/>
</dbReference>
<dbReference type="InterPro" id="IPR000014">
    <property type="entry name" value="PAS"/>
</dbReference>
<dbReference type="STRING" id="304371.MCP_1614"/>
<reference evidence="9 10" key="2">
    <citation type="journal article" date="2008" name="Int. J. Syst. Evol. Microbiol.">
        <title>Methanocella paludicola gen. nov., sp. nov., a methane-producing archaeon, the first isolate of the lineage 'Rice Cluster I', and proposal of the new archaeal order Methanocellales ord. nov.</title>
        <authorList>
            <person name="Sakai S."/>
            <person name="Imachi H."/>
            <person name="Hanada S."/>
            <person name="Ohashi A."/>
            <person name="Harada H."/>
            <person name="Kamagata Y."/>
        </authorList>
    </citation>
    <scope>NUCLEOTIDE SEQUENCE [LARGE SCALE GENOMIC DNA]</scope>
    <source>
        <strain evidence="10">DSM 17711 / JCM 13418 / NBRC 101707 / SANAE</strain>
    </source>
</reference>
<evidence type="ECO:0000256" key="2">
    <source>
        <dbReference type="ARBA" id="ARBA00012438"/>
    </source>
</evidence>
<dbReference type="InterPro" id="IPR036890">
    <property type="entry name" value="HATPase_C_sf"/>
</dbReference>
<dbReference type="Pfam" id="PF08448">
    <property type="entry name" value="PAS_4"/>
    <property type="match status" value="2"/>
</dbReference>
<proteinExistence type="predicted"/>
<dbReference type="eggNOG" id="arCOG02350">
    <property type="taxonomic scope" value="Archaea"/>
</dbReference>
<dbReference type="SUPFAM" id="SSF55781">
    <property type="entry name" value="GAF domain-like"/>
    <property type="match status" value="2"/>
</dbReference>
<feature type="domain" description="PAS" evidence="7">
    <location>
        <begin position="447"/>
        <end position="521"/>
    </location>
</feature>
<keyword evidence="3" id="KW-0597">Phosphoprotein</keyword>
<dbReference type="InterPro" id="IPR013655">
    <property type="entry name" value="PAS_fold_3"/>
</dbReference>
<dbReference type="GO" id="GO:0004673">
    <property type="term" value="F:protein histidine kinase activity"/>
    <property type="evidence" value="ECO:0007669"/>
    <property type="project" value="UniProtKB-EC"/>
</dbReference>
<organism evidence="9 10">
    <name type="scientific">Methanocella paludicola (strain DSM 17711 / JCM 13418 / NBRC 101707 / SANAE)</name>
    <dbReference type="NCBI Taxonomy" id="304371"/>
    <lineage>
        <taxon>Archaea</taxon>
        <taxon>Methanobacteriati</taxon>
        <taxon>Methanobacteriota</taxon>
        <taxon>Stenosarchaea group</taxon>
        <taxon>Methanomicrobia</taxon>
        <taxon>Methanocellales</taxon>
        <taxon>Methanocellaceae</taxon>
        <taxon>Methanocella</taxon>
    </lineage>
</organism>
<keyword evidence="10" id="KW-1185">Reference proteome</keyword>
<dbReference type="PRINTS" id="PR00344">
    <property type="entry name" value="BCTRLSENSOR"/>
</dbReference>
<dbReference type="GeneID" id="8681535"/>
<evidence type="ECO:0000313" key="10">
    <source>
        <dbReference type="Proteomes" id="UP000001882"/>
    </source>
</evidence>
<evidence type="ECO:0000256" key="3">
    <source>
        <dbReference type="ARBA" id="ARBA00022553"/>
    </source>
</evidence>
<dbReference type="Pfam" id="PF13185">
    <property type="entry name" value="GAF_2"/>
    <property type="match status" value="2"/>
</dbReference>
<dbReference type="InterPro" id="IPR005467">
    <property type="entry name" value="His_kinase_dom"/>
</dbReference>
<gene>
    <name evidence="9" type="ordered locus">MCP_1614</name>
</gene>
<dbReference type="PANTHER" id="PTHR43304:SF1">
    <property type="entry name" value="PAC DOMAIN-CONTAINING PROTEIN"/>
    <property type="match status" value="1"/>
</dbReference>
<dbReference type="OrthoDB" id="3369at2157"/>
<dbReference type="eggNOG" id="arCOG06516">
    <property type="taxonomic scope" value="Archaea"/>
</dbReference>
<dbReference type="Proteomes" id="UP000001882">
    <property type="component" value="Chromosome"/>
</dbReference>
<dbReference type="SMART" id="SM00091">
    <property type="entry name" value="PAS"/>
    <property type="match status" value="3"/>
</dbReference>
<sequence>MVRKPASNNENAISSEEIAGRNEDLEAEIEKLRSQGHMTQGFIDSIPEALMLLDLNGVVLIANETLSKRLNIPLNRLIGSCIFDILDPGVAWFRRAKMDEAFRVGKPVSFEDITHGRVIRSTVNPVFSEDGRLYRVAVISMDVTELRLAEAALRTGEEEYRHIVELAPTAIYEMDIMGRRFLRVNDAMCHVLGYTREELLAMEPSSLLDAGTKAIFQERIRNVLAGLKINESVIFGIIGKGGRKIYASLNTKVLHRDGKPVRVLVIAQDITERRLAEERQAFLLKLSDALRPLTDLSDIQLTASTLLGKHIGADRVHYGEYHDDGGFVIVPPGYLREGLKDHSGRYSIADFGESPAALRAGRTLVINNIETWPMLSVPAHAMYRALEFISFVSVPLVREGKLVLTLTVVSRTPRDWTSDEVSIIEEVHARTWAAVEHARAEKELRESEARFKSVLDNSRDCIYRMNVHTGRYEYISPSCKDILGYTPEELMALDVETSLAMVHPDDLPAMRAAVVRCIEVGSAKVEYRQRTKSGELRWISNHMNIIRDSSGRPIYRDGSQRDVTERKLNELRVQQHKLVLEGINQIFREAMSSGTEEALGETCLRVAEDVTRSRFGLIYEINKEGRLDYVALCNPDRDAGRAVNPRGHIVMKMCYRMRDLSLRLLKDGRPFYINDPASHPDFTGLPGDHPPLTAFLGVPLLQSGEVTGVIAVGNRDGGYNNDDVAAMSALAPAIVEAFHRKRMEADMKEARAQAELYLDLMGHDINNLHQVALGYLEIAQDMHPDAGPNELLDKPIEVLQRSSRLIKNVQKLQKHRHGIYKTEKMDLLSVLQSVQKEFGGVPGKSIFLNLNGHEHCHVQANELLHDIFANLVSNAVRHTGEKAEIIIDVDRVNAGGAYYRVIVEDDGPGVPDGSKDRVFNRMQNGSAKGMGLGLYLVKTLVDSFGGRVWVEDRVLGDYAKGARFVVLLPAVETI</sequence>
<dbReference type="InterPro" id="IPR035965">
    <property type="entry name" value="PAS-like_dom_sf"/>
</dbReference>
<evidence type="ECO:0000313" key="9">
    <source>
        <dbReference type="EMBL" id="BAI61686.1"/>
    </source>
</evidence>
<dbReference type="SMART" id="SM00387">
    <property type="entry name" value="HATPase_c"/>
    <property type="match status" value="1"/>
</dbReference>
<dbReference type="PROSITE" id="PS50113">
    <property type="entry name" value="PAC"/>
    <property type="match status" value="3"/>
</dbReference>
<dbReference type="Gene3D" id="3.30.450.40">
    <property type="match status" value="2"/>
</dbReference>
<reference evidence="10" key="3">
    <citation type="journal article" date="2011" name="PLoS ONE">
        <title>Genome sequence of a mesophilic hydrogenotrophic methanogen Methanocella paludicola, the first cultivated representative of the order Methanocellales.</title>
        <authorList>
            <person name="Sakai S."/>
            <person name="Takaki Y."/>
            <person name="Shimamura S."/>
            <person name="Sekine M."/>
            <person name="Tajima T."/>
            <person name="Kosugi H."/>
            <person name="Ichikawa N."/>
            <person name="Tasumi E."/>
            <person name="Hiraki A.T."/>
            <person name="Shimizu A."/>
            <person name="Kato Y."/>
            <person name="Nishiko R."/>
            <person name="Mori K."/>
            <person name="Fujita N."/>
            <person name="Imachi H."/>
            <person name="Takai K."/>
        </authorList>
    </citation>
    <scope>NUCLEOTIDE SEQUENCE [LARGE SCALE GENOMIC DNA]</scope>
    <source>
        <strain evidence="10">DSM 17711 / JCM 13418 / NBRC 101707 / SANAE</strain>
    </source>
</reference>
<feature type="domain" description="PAC" evidence="8">
    <location>
        <begin position="104"/>
        <end position="155"/>
    </location>
</feature>
<evidence type="ECO:0000259" key="6">
    <source>
        <dbReference type="PROSITE" id="PS50109"/>
    </source>
</evidence>
<feature type="domain" description="Histidine kinase" evidence="6">
    <location>
        <begin position="760"/>
        <end position="972"/>
    </location>
</feature>
<name>D1YZ14_METPS</name>
<dbReference type="SUPFAM" id="SSF55874">
    <property type="entry name" value="ATPase domain of HSP90 chaperone/DNA topoisomerase II/histidine kinase"/>
    <property type="match status" value="1"/>
</dbReference>
<dbReference type="CDD" id="cd00130">
    <property type="entry name" value="PAS"/>
    <property type="match status" value="2"/>
</dbReference>
<dbReference type="PATRIC" id="fig|304371.9.peg.1648"/>
<dbReference type="Pfam" id="PF08447">
    <property type="entry name" value="PAS_3"/>
    <property type="match status" value="1"/>
</dbReference>
<evidence type="ECO:0000256" key="4">
    <source>
        <dbReference type="ARBA" id="ARBA00022679"/>
    </source>
</evidence>
<protein>
    <recommendedName>
        <fullName evidence="2">histidine kinase</fullName>
        <ecNumber evidence="2">2.7.13.3</ecNumber>
    </recommendedName>
</protein>
<reference evidence="9 10" key="1">
    <citation type="journal article" date="2007" name="Appl. Environ. Microbiol.">
        <title>Isolation of key methanogens for global methane emission from rice paddy fields: a novel isolate affiliated with the clone cluster rice cluster I.</title>
        <authorList>
            <person name="Sakai S."/>
            <person name="Imachi H."/>
            <person name="Sekiguchi Y."/>
            <person name="Ohashi A."/>
            <person name="Harada H."/>
            <person name="Kamagata Y."/>
        </authorList>
    </citation>
    <scope>NUCLEOTIDE SEQUENCE [LARGE SCALE GENOMIC DNA]</scope>
    <source>
        <strain evidence="10">DSM 17711 / JCM 13418 / NBRC 101707 / SANAE</strain>
    </source>
</reference>
<dbReference type="PANTHER" id="PTHR43304">
    <property type="entry name" value="PHYTOCHROME-LIKE PROTEIN CPH1"/>
    <property type="match status" value="1"/>
</dbReference>
<dbReference type="InterPro" id="IPR013656">
    <property type="entry name" value="PAS_4"/>
</dbReference>
<dbReference type="Pfam" id="PF02518">
    <property type="entry name" value="HATPase_c"/>
    <property type="match status" value="1"/>
</dbReference>
<accession>D1YZ14</accession>
<dbReference type="Gene3D" id="3.30.450.20">
    <property type="entry name" value="PAS domain"/>
    <property type="match status" value="3"/>
</dbReference>
<dbReference type="RefSeq" id="WP_012900365.1">
    <property type="nucleotide sequence ID" value="NC_013665.1"/>
</dbReference>
<dbReference type="AlphaFoldDB" id="D1YZ14"/>
<keyword evidence="5 9" id="KW-0418">Kinase</keyword>
<dbReference type="eggNOG" id="arCOG02356">
    <property type="taxonomic scope" value="Archaea"/>
</dbReference>
<dbReference type="InterPro" id="IPR001610">
    <property type="entry name" value="PAC"/>
</dbReference>
<evidence type="ECO:0000259" key="8">
    <source>
        <dbReference type="PROSITE" id="PS50113"/>
    </source>
</evidence>
<keyword evidence="4" id="KW-0808">Transferase</keyword>
<dbReference type="NCBIfam" id="TIGR00229">
    <property type="entry name" value="sensory_box"/>
    <property type="match status" value="2"/>
</dbReference>
<evidence type="ECO:0000256" key="5">
    <source>
        <dbReference type="ARBA" id="ARBA00022777"/>
    </source>
</evidence>
<dbReference type="InterPro" id="IPR000700">
    <property type="entry name" value="PAS-assoc_C"/>
</dbReference>
<dbReference type="PROSITE" id="PS50109">
    <property type="entry name" value="HIS_KIN"/>
    <property type="match status" value="1"/>
</dbReference>
<dbReference type="InterPro" id="IPR029016">
    <property type="entry name" value="GAF-like_dom_sf"/>
</dbReference>
<dbReference type="SMART" id="SM00086">
    <property type="entry name" value="PAC"/>
    <property type="match status" value="3"/>
</dbReference>
<feature type="domain" description="PAS" evidence="7">
    <location>
        <begin position="156"/>
        <end position="227"/>
    </location>
</feature>
<dbReference type="PROSITE" id="PS50112">
    <property type="entry name" value="PAS"/>
    <property type="match status" value="3"/>
</dbReference>
<dbReference type="InterPro" id="IPR004358">
    <property type="entry name" value="Sig_transdc_His_kin-like_C"/>
</dbReference>
<comment type="catalytic activity">
    <reaction evidence="1">
        <text>ATP + protein L-histidine = ADP + protein N-phospho-L-histidine.</text>
        <dbReference type="EC" id="2.7.13.3"/>
    </reaction>
</comment>
<feature type="domain" description="PAC" evidence="8">
    <location>
        <begin position="523"/>
        <end position="575"/>
    </location>
</feature>
<feature type="domain" description="PAC" evidence="8">
    <location>
        <begin position="231"/>
        <end position="282"/>
    </location>
</feature>
<dbReference type="InParanoid" id="D1YZ14"/>
<dbReference type="SMART" id="SM00065">
    <property type="entry name" value="GAF"/>
    <property type="match status" value="2"/>
</dbReference>
<dbReference type="EMBL" id="AP011532">
    <property type="protein sequence ID" value="BAI61686.1"/>
    <property type="molecule type" value="Genomic_DNA"/>
</dbReference>
<dbReference type="KEGG" id="mpd:MCP_1614"/>